<evidence type="ECO:0000313" key="18">
    <source>
        <dbReference type="Proteomes" id="UP000314986"/>
    </source>
</evidence>
<evidence type="ECO:0000256" key="6">
    <source>
        <dbReference type="ARBA" id="ARBA00022737"/>
    </source>
</evidence>
<dbReference type="FunFam" id="3.80.10.10:FF:000311">
    <property type="entry name" value="Chondroadherin-like a"/>
    <property type="match status" value="1"/>
</dbReference>
<feature type="chain" id="PRO_5021243251" description="Chondroadherin-like protein" evidence="14">
    <location>
        <begin position="29"/>
        <end position="735"/>
    </location>
</feature>
<dbReference type="SUPFAM" id="SSF52058">
    <property type="entry name" value="L domain-like"/>
    <property type="match status" value="2"/>
</dbReference>
<keyword evidence="8" id="KW-0325">Glycoprotein</keyword>
<evidence type="ECO:0000256" key="4">
    <source>
        <dbReference type="ARBA" id="ARBA00022614"/>
    </source>
</evidence>
<evidence type="ECO:0000256" key="2">
    <source>
        <dbReference type="ARBA" id="ARBA00022525"/>
    </source>
</evidence>
<dbReference type="Ensembl" id="ENSCMIT00000010975.1">
    <property type="protein sequence ID" value="ENSCMIP00000010698.1"/>
    <property type="gene ID" value="ENSCMIG00000005640.1"/>
</dbReference>
<dbReference type="OMA" id="DLRCQSQ"/>
<dbReference type="SMART" id="SM00365">
    <property type="entry name" value="LRR_SD22"/>
    <property type="match status" value="4"/>
</dbReference>
<dbReference type="AlphaFoldDB" id="A0A4W3H1U6"/>
<evidence type="ECO:0000256" key="7">
    <source>
        <dbReference type="ARBA" id="ARBA00023157"/>
    </source>
</evidence>
<evidence type="ECO:0000256" key="12">
    <source>
        <dbReference type="ARBA" id="ARBA00071892"/>
    </source>
</evidence>
<keyword evidence="3" id="KW-0272">Extracellular matrix</keyword>
<dbReference type="SMART" id="SM00364">
    <property type="entry name" value="LRR_BAC"/>
    <property type="match status" value="6"/>
</dbReference>
<dbReference type="SMART" id="SM00013">
    <property type="entry name" value="LRRNT"/>
    <property type="match status" value="2"/>
</dbReference>
<dbReference type="PANTHER" id="PTHR24373">
    <property type="entry name" value="SLIT RELATED LEUCINE-RICH REPEAT NEURONAL PROTEIN"/>
    <property type="match status" value="1"/>
</dbReference>
<evidence type="ECO:0000256" key="1">
    <source>
        <dbReference type="ARBA" id="ARBA00004498"/>
    </source>
</evidence>
<reference evidence="17" key="4">
    <citation type="submission" date="2025-08" db="UniProtKB">
        <authorList>
            <consortium name="Ensembl"/>
        </authorList>
    </citation>
    <scope>IDENTIFICATION</scope>
</reference>
<sequence length="735" mass="82922">MFKVGPSRGVSLSCWGLVAALTAMVVDAGFCPPNCICDNIHGAVSCIRKQLTEIPITIPEATKKLDVRGNNIKVIENGAFYPIPYLTHLNLQKCKLQRLAEGAFRGLGRLIYLNVGFNDIEFIYQETFDGLSSLQQLIIDNNKIEEISPGSFTQLGFLNFLNLGENMLVYLPNMLFQGLLQIRYIRLSKNMVNNIADEAFAGLWTLKRLSLDSNELQYFPSEALSRMTEVTRLDLGGNPMTYLGEEAVRMRSLKHLSMENMSLQDMSLLAFQWCPKLTVLDLQYNQLRSLQPLVGVETLRKVNLTGNPIQCNCFMRPFREWISNYTNLKAEVFCRNPGLFRGERLDSLRPVDLRCDSQQSSDYEEEENQEPEESKVKTGEEHLPCPEHCDCKHDLQHSSCEGKLLRKIPKGFPKDSQLLDMRHNDFQVVPRNAFMETKHLVSLHLQSCRIHDVQPGAFRALAKLVYLYLSGNEISSLEPSAFEGLPQLTYLYLDLNKLTSVPKGSFKLLPNLFALHLEHNPIPLFTAENVEGAENVRWLYLTGTNLTYVEPNALAAVQGLQKLFLDENKLSEVPTEALRGLHVLDELKLSRNPIRQIGSKAFLPVSDSLQHLWLDNMGVEEISDGAFAGLGAGLKSLHLDHNKLSHIPNLKQFRSLDTINLSNNPLNCDCRLLHLRRWIESSNLKVTATCALPKDAAGLDVKFAPFKNCNGTRKAVPAANKKKKVLKRKKSRSMT</sequence>
<dbReference type="GeneTree" id="ENSGT00940000161095"/>
<evidence type="ECO:0000256" key="11">
    <source>
        <dbReference type="ARBA" id="ARBA00064652"/>
    </source>
</evidence>
<name>A0A4W3H1U6_CALMI</name>
<dbReference type="GO" id="GO:0005615">
    <property type="term" value="C:extracellular space"/>
    <property type="evidence" value="ECO:0007669"/>
    <property type="project" value="TreeGrafter"/>
</dbReference>
<feature type="compositionally biased region" description="Acidic residues" evidence="13">
    <location>
        <begin position="362"/>
        <end position="371"/>
    </location>
</feature>
<evidence type="ECO:0000256" key="9">
    <source>
        <dbReference type="ARBA" id="ARBA00053126"/>
    </source>
</evidence>
<accession>A0A4W3H1U6</accession>
<reference evidence="18" key="3">
    <citation type="journal article" date="2014" name="Nature">
        <title>Elephant shark genome provides unique insights into gnathostome evolution.</title>
        <authorList>
            <consortium name="International Elephant Shark Genome Sequencing Consortium"/>
            <person name="Venkatesh B."/>
            <person name="Lee A.P."/>
            <person name="Ravi V."/>
            <person name="Maurya A.K."/>
            <person name="Lian M.M."/>
            <person name="Swann J.B."/>
            <person name="Ohta Y."/>
            <person name="Flajnik M.F."/>
            <person name="Sutoh Y."/>
            <person name="Kasahara M."/>
            <person name="Hoon S."/>
            <person name="Gangu V."/>
            <person name="Roy S.W."/>
            <person name="Irimia M."/>
            <person name="Korzh V."/>
            <person name="Kondrychyn I."/>
            <person name="Lim Z.W."/>
            <person name="Tay B.H."/>
            <person name="Tohari S."/>
            <person name="Kong K.W."/>
            <person name="Ho S."/>
            <person name="Lorente-Galdos B."/>
            <person name="Quilez J."/>
            <person name="Marques-Bonet T."/>
            <person name="Raney B.J."/>
            <person name="Ingham P.W."/>
            <person name="Tay A."/>
            <person name="Hillier L.W."/>
            <person name="Minx P."/>
            <person name="Boehm T."/>
            <person name="Wilson R.K."/>
            <person name="Brenner S."/>
            <person name="Warren W.C."/>
        </authorList>
    </citation>
    <scope>NUCLEOTIDE SEQUENCE [LARGE SCALE GENOMIC DNA]</scope>
</reference>
<dbReference type="InterPro" id="IPR050328">
    <property type="entry name" value="Dev_Immune_Receptor"/>
</dbReference>
<evidence type="ECO:0000256" key="13">
    <source>
        <dbReference type="SAM" id="MobiDB-lite"/>
    </source>
</evidence>
<evidence type="ECO:0000259" key="15">
    <source>
        <dbReference type="SMART" id="SM00013"/>
    </source>
</evidence>
<comment type="similarity">
    <text evidence="10">Belongs to the small leucine-rich proteoglycan (SLRP) family. SLRP class IV subfamily.</text>
</comment>
<dbReference type="Pfam" id="PF13855">
    <property type="entry name" value="LRR_8"/>
    <property type="match status" value="5"/>
</dbReference>
<dbReference type="FunFam" id="3.80.10.10:FF:000368">
    <property type="entry name" value="Chondroadherin like"/>
    <property type="match status" value="1"/>
</dbReference>
<comment type="subcellular location">
    <subcellularLocation>
        <location evidence="1">Secreted</location>
        <location evidence="1">Extracellular space</location>
        <location evidence="1">Extracellular matrix</location>
    </subcellularLocation>
</comment>
<reference evidence="18" key="2">
    <citation type="journal article" date="2007" name="PLoS Biol.">
        <title>Survey sequencing and comparative analysis of the elephant shark (Callorhinchus milii) genome.</title>
        <authorList>
            <person name="Venkatesh B."/>
            <person name="Kirkness E.F."/>
            <person name="Loh Y.H."/>
            <person name="Halpern A.L."/>
            <person name="Lee A.P."/>
            <person name="Johnson J."/>
            <person name="Dandona N."/>
            <person name="Viswanathan L.D."/>
            <person name="Tay A."/>
            <person name="Venter J.C."/>
            <person name="Strausberg R.L."/>
            <person name="Brenner S."/>
        </authorList>
    </citation>
    <scope>NUCLEOTIDE SEQUENCE [LARGE SCALE GENOMIC DNA]</scope>
</reference>
<evidence type="ECO:0000259" key="16">
    <source>
        <dbReference type="SMART" id="SM00082"/>
    </source>
</evidence>
<evidence type="ECO:0000313" key="17">
    <source>
        <dbReference type="Ensembl" id="ENSCMIP00000010698.1"/>
    </source>
</evidence>
<dbReference type="InterPro" id="IPR032675">
    <property type="entry name" value="LRR_dom_sf"/>
</dbReference>
<dbReference type="PROSITE" id="PS51450">
    <property type="entry name" value="LRR"/>
    <property type="match status" value="5"/>
</dbReference>
<proteinExistence type="inferred from homology"/>
<keyword evidence="2" id="KW-0964">Secreted</keyword>
<dbReference type="STRING" id="7868.ENSCMIP00000010698"/>
<reference evidence="18" key="1">
    <citation type="journal article" date="2006" name="Science">
        <title>Ancient noncoding elements conserved in the human genome.</title>
        <authorList>
            <person name="Venkatesh B."/>
            <person name="Kirkness E.F."/>
            <person name="Loh Y.H."/>
            <person name="Halpern A.L."/>
            <person name="Lee A.P."/>
            <person name="Johnson J."/>
            <person name="Dandona N."/>
            <person name="Viswanathan L.D."/>
            <person name="Tay A."/>
            <person name="Venter J.C."/>
            <person name="Strausberg R.L."/>
            <person name="Brenner S."/>
        </authorList>
    </citation>
    <scope>NUCLEOTIDE SEQUENCE [LARGE SCALE GENOMIC DNA]</scope>
</reference>
<feature type="domain" description="LRRCT" evidence="16">
    <location>
        <begin position="664"/>
        <end position="710"/>
    </location>
</feature>
<organism evidence="17 18">
    <name type="scientific">Callorhinchus milii</name>
    <name type="common">Ghost shark</name>
    <dbReference type="NCBI Taxonomy" id="7868"/>
    <lineage>
        <taxon>Eukaryota</taxon>
        <taxon>Metazoa</taxon>
        <taxon>Chordata</taxon>
        <taxon>Craniata</taxon>
        <taxon>Vertebrata</taxon>
        <taxon>Chondrichthyes</taxon>
        <taxon>Holocephali</taxon>
        <taxon>Chimaeriformes</taxon>
        <taxon>Callorhinchidae</taxon>
        <taxon>Callorhinchus</taxon>
    </lineage>
</organism>
<evidence type="ECO:0000256" key="3">
    <source>
        <dbReference type="ARBA" id="ARBA00022530"/>
    </source>
</evidence>
<gene>
    <name evidence="17" type="primary">LOC103189239</name>
</gene>
<evidence type="ECO:0000256" key="5">
    <source>
        <dbReference type="ARBA" id="ARBA00022729"/>
    </source>
</evidence>
<dbReference type="InterPro" id="IPR003591">
    <property type="entry name" value="Leu-rich_rpt_typical-subtyp"/>
</dbReference>
<feature type="domain" description="LRRNT" evidence="15">
    <location>
        <begin position="30"/>
        <end position="64"/>
    </location>
</feature>
<comment type="function">
    <text evidence="9">Potential negative modulator of chondrocyte differentiation. Inhibits collagen fibrillogenesis in vitro. May influence chondrocyte's differentiation by acting on its cellular collagenous microenvironment.</text>
</comment>
<dbReference type="Gene3D" id="3.80.10.10">
    <property type="entry name" value="Ribonuclease Inhibitor"/>
    <property type="match status" value="3"/>
</dbReference>
<comment type="subunit">
    <text evidence="11">Associates with collagen and binds to collagen fibrils.</text>
</comment>
<dbReference type="Proteomes" id="UP000314986">
    <property type="component" value="Unassembled WGS sequence"/>
</dbReference>
<reference evidence="17" key="5">
    <citation type="submission" date="2025-09" db="UniProtKB">
        <authorList>
            <consortium name="Ensembl"/>
        </authorList>
    </citation>
    <scope>IDENTIFICATION</scope>
</reference>
<evidence type="ECO:0000256" key="14">
    <source>
        <dbReference type="SAM" id="SignalP"/>
    </source>
</evidence>
<dbReference type="InterPro" id="IPR001611">
    <property type="entry name" value="Leu-rich_rpt"/>
</dbReference>
<evidence type="ECO:0000256" key="8">
    <source>
        <dbReference type="ARBA" id="ARBA00023180"/>
    </source>
</evidence>
<keyword evidence="4" id="KW-0433">Leucine-rich repeat</keyword>
<dbReference type="InterPro" id="IPR000483">
    <property type="entry name" value="Cys-rich_flank_reg_C"/>
</dbReference>
<keyword evidence="5 14" id="KW-0732">Signal</keyword>
<dbReference type="InterPro" id="IPR000372">
    <property type="entry name" value="LRRNT"/>
</dbReference>
<dbReference type="InParanoid" id="A0A4W3H1U6"/>
<feature type="domain" description="LRRCT" evidence="16">
    <location>
        <begin position="307"/>
        <end position="356"/>
    </location>
</feature>
<keyword evidence="6" id="KW-0677">Repeat</keyword>
<keyword evidence="7" id="KW-1015">Disulfide bond</keyword>
<protein>
    <recommendedName>
        <fullName evidence="12">Chondroadherin-like protein</fullName>
    </recommendedName>
</protein>
<evidence type="ECO:0000256" key="10">
    <source>
        <dbReference type="ARBA" id="ARBA00061422"/>
    </source>
</evidence>
<feature type="domain" description="LRRNT" evidence="15">
    <location>
        <begin position="384"/>
        <end position="418"/>
    </location>
</feature>
<dbReference type="GO" id="GO:0031012">
    <property type="term" value="C:extracellular matrix"/>
    <property type="evidence" value="ECO:0007669"/>
    <property type="project" value="TreeGrafter"/>
</dbReference>
<dbReference type="SMART" id="SM00369">
    <property type="entry name" value="LRR_TYP"/>
    <property type="match status" value="16"/>
</dbReference>
<feature type="region of interest" description="Disordered" evidence="13">
    <location>
        <begin position="358"/>
        <end position="379"/>
    </location>
</feature>
<keyword evidence="18" id="KW-1185">Reference proteome</keyword>
<dbReference type="PANTHER" id="PTHR24373:SF277">
    <property type="entry name" value="CHONDROADHERIN"/>
    <property type="match status" value="1"/>
</dbReference>
<feature type="signal peptide" evidence="14">
    <location>
        <begin position="1"/>
        <end position="28"/>
    </location>
</feature>
<dbReference type="SMART" id="SM00082">
    <property type="entry name" value="LRRCT"/>
    <property type="match status" value="2"/>
</dbReference>
<dbReference type="FunFam" id="3.80.10.10:FF:000059">
    <property type="entry name" value="Chondroadherin like"/>
    <property type="match status" value="1"/>
</dbReference>